<dbReference type="PANTHER" id="PTHR23325">
    <property type="entry name" value="SERUM RESPONSE FACTOR-BINDING"/>
    <property type="match status" value="1"/>
</dbReference>
<evidence type="ECO:0000256" key="1">
    <source>
        <dbReference type="SAM" id="Coils"/>
    </source>
</evidence>
<accession>A0ABV0NT87</accession>
<feature type="coiled-coil region" evidence="1">
    <location>
        <begin position="80"/>
        <end position="135"/>
    </location>
</feature>
<comment type="caution">
    <text evidence="3">The sequence shown here is derived from an EMBL/GenBank/DDBJ whole genome shotgun (WGS) entry which is preliminary data.</text>
</comment>
<feature type="non-terminal residue" evidence="3">
    <location>
        <position position="146"/>
    </location>
</feature>
<dbReference type="InterPro" id="IPR037393">
    <property type="entry name" value="Bud22/SRFB1"/>
</dbReference>
<protein>
    <submittedName>
        <fullName evidence="3">Uncharacterized protein</fullName>
    </submittedName>
</protein>
<keyword evidence="1" id="KW-0175">Coiled coil</keyword>
<evidence type="ECO:0000256" key="2">
    <source>
        <dbReference type="SAM" id="MobiDB-lite"/>
    </source>
</evidence>
<keyword evidence="4" id="KW-1185">Reference proteome</keyword>
<dbReference type="Proteomes" id="UP001476798">
    <property type="component" value="Unassembled WGS sequence"/>
</dbReference>
<proteinExistence type="predicted"/>
<name>A0ABV0NT87_9TELE</name>
<feature type="compositionally biased region" description="Polar residues" evidence="2">
    <location>
        <begin position="61"/>
        <end position="71"/>
    </location>
</feature>
<feature type="compositionally biased region" description="Acidic residues" evidence="2">
    <location>
        <begin position="34"/>
        <end position="50"/>
    </location>
</feature>
<gene>
    <name evidence="3" type="ORF">GOODEAATRI_008554</name>
</gene>
<dbReference type="PANTHER" id="PTHR23325:SF1">
    <property type="entry name" value="SERUM RESPONSE FACTOR-BINDING PROTEIN 1"/>
    <property type="match status" value="1"/>
</dbReference>
<sequence>MINTKEKMVPSVEEQEENEMEEEDREEVEKHEEEEATSSDDDDEEEEEEGAGEKEAEALSQVANENTSLSPGKNKKLSDVLNLNNEVVKMRKEVKRVKALIIRKLTRQIAALKKKKGKEAEAERNQRRAARLLEEVHSMKKLPPDL</sequence>
<evidence type="ECO:0000313" key="3">
    <source>
        <dbReference type="EMBL" id="MEQ2174495.1"/>
    </source>
</evidence>
<organism evidence="3 4">
    <name type="scientific">Goodea atripinnis</name>
    <dbReference type="NCBI Taxonomy" id="208336"/>
    <lineage>
        <taxon>Eukaryota</taxon>
        <taxon>Metazoa</taxon>
        <taxon>Chordata</taxon>
        <taxon>Craniata</taxon>
        <taxon>Vertebrata</taxon>
        <taxon>Euteleostomi</taxon>
        <taxon>Actinopterygii</taxon>
        <taxon>Neopterygii</taxon>
        <taxon>Teleostei</taxon>
        <taxon>Neoteleostei</taxon>
        <taxon>Acanthomorphata</taxon>
        <taxon>Ovalentaria</taxon>
        <taxon>Atherinomorphae</taxon>
        <taxon>Cyprinodontiformes</taxon>
        <taxon>Goodeidae</taxon>
        <taxon>Goodea</taxon>
    </lineage>
</organism>
<feature type="region of interest" description="Disordered" evidence="2">
    <location>
        <begin position="1"/>
        <end position="77"/>
    </location>
</feature>
<dbReference type="EMBL" id="JAHRIO010050434">
    <property type="protein sequence ID" value="MEQ2174495.1"/>
    <property type="molecule type" value="Genomic_DNA"/>
</dbReference>
<feature type="compositionally biased region" description="Acidic residues" evidence="2">
    <location>
        <begin position="13"/>
        <end position="26"/>
    </location>
</feature>
<evidence type="ECO:0000313" key="4">
    <source>
        <dbReference type="Proteomes" id="UP001476798"/>
    </source>
</evidence>
<reference evidence="3 4" key="1">
    <citation type="submission" date="2021-06" db="EMBL/GenBank/DDBJ databases">
        <authorList>
            <person name="Palmer J.M."/>
        </authorList>
    </citation>
    <scope>NUCLEOTIDE SEQUENCE [LARGE SCALE GENOMIC DNA]</scope>
    <source>
        <strain evidence="3 4">GA_2019</strain>
        <tissue evidence="3">Muscle</tissue>
    </source>
</reference>